<evidence type="ECO:0000256" key="4">
    <source>
        <dbReference type="ARBA" id="ARBA00023136"/>
    </source>
</evidence>
<dbReference type="PROSITE" id="PS00237">
    <property type="entry name" value="G_PROTEIN_RECEP_F1_1"/>
    <property type="match status" value="1"/>
</dbReference>
<dbReference type="PANTHER" id="PTHR24224">
    <property type="entry name" value="CARDIOACCELERATORY PEPTIDE RECEPTOR-RELATED"/>
    <property type="match status" value="1"/>
</dbReference>
<evidence type="ECO:0000256" key="2">
    <source>
        <dbReference type="ARBA" id="ARBA00022692"/>
    </source>
</evidence>
<dbReference type="SUPFAM" id="SSF81321">
    <property type="entry name" value="Family A G protein-coupled receptor-like"/>
    <property type="match status" value="1"/>
</dbReference>
<dbReference type="Proteomes" id="UP000278627">
    <property type="component" value="Unassembled WGS sequence"/>
</dbReference>
<feature type="domain" description="G-protein coupled receptors family 1 profile" evidence="7">
    <location>
        <begin position="24"/>
        <end position="297"/>
    </location>
</feature>
<sequence length="350" mass="40963">MALNSQIFFILVHMTTVMLLAIVGNIFLIFIIFRGNAVVKRRISPVQLLLLHTCAADLLFALLSLGTEIIIILRHPVFDGPAWLCQLIRYLQMFPMYTSSFLLVAISFDRFQAICRPLQTYCSDRYRRPNYFAIIAWITALICSTPQLFIWHKTKYGECATIYGHGVSLLKSIYVISFNTIAWLIPSMLAAFFYYRVCKTIWLSYLSFYFSQETRSYVVRLHNDSRHCRRQLMKFNRDRFQTICLTMTIIFCNFFLWAPFCVVNVLQAVVPHLLSSQLITYIVILGNLNSCVNPWIYIIFNRNQVKKNIFLYDTNYANSFRFDLNSKTSQFNFLSDSRCIHDLLFNISPN</sequence>
<keyword evidence="9" id="KW-1185">Reference proteome</keyword>
<feature type="transmembrane region" description="Helical" evidence="6">
    <location>
        <begin position="243"/>
        <end position="266"/>
    </location>
</feature>
<name>A0A0N4TML8_BRUPA</name>
<evidence type="ECO:0000256" key="3">
    <source>
        <dbReference type="ARBA" id="ARBA00022989"/>
    </source>
</evidence>
<dbReference type="PROSITE" id="PS50262">
    <property type="entry name" value="G_PROTEIN_RECEP_F1_2"/>
    <property type="match status" value="1"/>
</dbReference>
<evidence type="ECO:0000256" key="1">
    <source>
        <dbReference type="ARBA" id="ARBA00004370"/>
    </source>
</evidence>
<keyword evidence="4 6" id="KW-0472">Membrane</keyword>
<evidence type="ECO:0000259" key="7">
    <source>
        <dbReference type="PROSITE" id="PS50262"/>
    </source>
</evidence>
<dbReference type="Pfam" id="PF00001">
    <property type="entry name" value="7tm_1"/>
    <property type="match status" value="1"/>
</dbReference>
<evidence type="ECO:0000313" key="8">
    <source>
        <dbReference type="EMBL" id="VDN90843.1"/>
    </source>
</evidence>
<dbReference type="STRING" id="6280.A0A0N4TML8"/>
<dbReference type="Gene3D" id="1.20.1070.10">
    <property type="entry name" value="Rhodopsin 7-helix transmembrane proteins"/>
    <property type="match status" value="1"/>
</dbReference>
<dbReference type="InterPro" id="IPR052665">
    <property type="entry name" value="Neuropeptide-GPCR"/>
</dbReference>
<dbReference type="GO" id="GO:0004930">
    <property type="term" value="F:G protein-coupled receptor activity"/>
    <property type="evidence" value="ECO:0007669"/>
    <property type="project" value="UniProtKB-KW"/>
</dbReference>
<organism evidence="10">
    <name type="scientific">Brugia pahangi</name>
    <name type="common">Filarial nematode worm</name>
    <dbReference type="NCBI Taxonomy" id="6280"/>
    <lineage>
        <taxon>Eukaryota</taxon>
        <taxon>Metazoa</taxon>
        <taxon>Ecdysozoa</taxon>
        <taxon>Nematoda</taxon>
        <taxon>Chromadorea</taxon>
        <taxon>Rhabditida</taxon>
        <taxon>Spirurina</taxon>
        <taxon>Spiruromorpha</taxon>
        <taxon>Filarioidea</taxon>
        <taxon>Onchocercidae</taxon>
        <taxon>Brugia</taxon>
    </lineage>
</organism>
<reference evidence="10" key="1">
    <citation type="submission" date="2017-02" db="UniProtKB">
        <authorList>
            <consortium name="WormBaseParasite"/>
        </authorList>
    </citation>
    <scope>IDENTIFICATION</scope>
</reference>
<protein>
    <submittedName>
        <fullName evidence="10">G_PROTEIN_RECEP_F1_2 domain-containing protein</fullName>
    </submittedName>
</protein>
<dbReference type="GO" id="GO:0016020">
    <property type="term" value="C:membrane"/>
    <property type="evidence" value="ECO:0007669"/>
    <property type="project" value="UniProtKB-SubCell"/>
</dbReference>
<dbReference type="WBParaSite" id="BPAG_0000969501-mRNA-1">
    <property type="protein sequence ID" value="BPAG_0000969501-mRNA-1"/>
    <property type="gene ID" value="BPAG_0000969501"/>
</dbReference>
<feature type="transmembrane region" description="Helical" evidence="6">
    <location>
        <begin position="93"/>
        <end position="111"/>
    </location>
</feature>
<dbReference type="InterPro" id="IPR000276">
    <property type="entry name" value="GPCR_Rhodpsn"/>
</dbReference>
<comment type="subcellular location">
    <subcellularLocation>
        <location evidence="1">Membrane</location>
    </subcellularLocation>
</comment>
<feature type="transmembrane region" description="Helical" evidence="6">
    <location>
        <begin position="172"/>
        <end position="195"/>
    </location>
</feature>
<keyword evidence="2 5" id="KW-0812">Transmembrane</keyword>
<feature type="transmembrane region" description="Helical" evidence="6">
    <location>
        <begin position="54"/>
        <end position="73"/>
    </location>
</feature>
<dbReference type="InterPro" id="IPR017452">
    <property type="entry name" value="GPCR_Rhodpsn_7TM"/>
</dbReference>
<reference evidence="8 9" key="2">
    <citation type="submission" date="2018-11" db="EMBL/GenBank/DDBJ databases">
        <authorList>
            <consortium name="Pathogen Informatics"/>
        </authorList>
    </citation>
    <scope>NUCLEOTIDE SEQUENCE [LARGE SCALE GENOMIC DNA]</scope>
</reference>
<comment type="similarity">
    <text evidence="5">Belongs to the G-protein coupled receptor 1 family.</text>
</comment>
<accession>A0A0N4TML8</accession>
<evidence type="ECO:0000313" key="10">
    <source>
        <dbReference type="WBParaSite" id="BPAG_0000969501-mRNA-1"/>
    </source>
</evidence>
<gene>
    <name evidence="8" type="ORF">BPAG_LOCUS9657</name>
</gene>
<dbReference type="PRINTS" id="PR00237">
    <property type="entry name" value="GPCRRHODOPSN"/>
</dbReference>
<feature type="transmembrane region" description="Helical" evidence="6">
    <location>
        <begin position="278"/>
        <end position="300"/>
    </location>
</feature>
<keyword evidence="3 6" id="KW-1133">Transmembrane helix</keyword>
<keyword evidence="5" id="KW-0807">Transducer</keyword>
<keyword evidence="5" id="KW-0297">G-protein coupled receptor</keyword>
<evidence type="ECO:0000313" key="9">
    <source>
        <dbReference type="Proteomes" id="UP000278627"/>
    </source>
</evidence>
<evidence type="ECO:0000256" key="6">
    <source>
        <dbReference type="SAM" id="Phobius"/>
    </source>
</evidence>
<dbReference type="PANTHER" id="PTHR24224:SF36">
    <property type="entry name" value="NEMATOCIN RECEPTOR 2"/>
    <property type="match status" value="1"/>
</dbReference>
<feature type="transmembrane region" description="Helical" evidence="6">
    <location>
        <begin position="131"/>
        <end position="152"/>
    </location>
</feature>
<keyword evidence="5" id="KW-0675">Receptor</keyword>
<evidence type="ECO:0000256" key="5">
    <source>
        <dbReference type="RuleBase" id="RU000688"/>
    </source>
</evidence>
<dbReference type="AlphaFoldDB" id="A0A0N4TML8"/>
<feature type="transmembrane region" description="Helical" evidence="6">
    <location>
        <begin position="6"/>
        <end position="33"/>
    </location>
</feature>
<dbReference type="EMBL" id="UZAD01013162">
    <property type="protein sequence ID" value="VDN90843.1"/>
    <property type="molecule type" value="Genomic_DNA"/>
</dbReference>
<proteinExistence type="inferred from homology"/>